<keyword evidence="2" id="KW-0238">DNA-binding</keyword>
<dbReference type="PROSITE" id="PS50932">
    <property type="entry name" value="HTH_LACI_2"/>
    <property type="match status" value="1"/>
</dbReference>
<gene>
    <name evidence="5" type="ORF">RU07_11155</name>
</gene>
<dbReference type="InterPro" id="IPR025997">
    <property type="entry name" value="SBP_2_dom"/>
</dbReference>
<dbReference type="Pfam" id="PF00356">
    <property type="entry name" value="LacI"/>
    <property type="match status" value="1"/>
</dbReference>
<dbReference type="CDD" id="cd06307">
    <property type="entry name" value="PBP1_sugar_binding"/>
    <property type="match status" value="1"/>
</dbReference>
<keyword evidence="3" id="KW-0804">Transcription</keyword>
<organism evidence="5 6">
    <name type="scientific">Agrobacterium tumefaciens</name>
    <dbReference type="NCBI Taxonomy" id="358"/>
    <lineage>
        <taxon>Bacteria</taxon>
        <taxon>Pseudomonadati</taxon>
        <taxon>Pseudomonadota</taxon>
        <taxon>Alphaproteobacteria</taxon>
        <taxon>Hyphomicrobiales</taxon>
        <taxon>Rhizobiaceae</taxon>
        <taxon>Rhizobium/Agrobacterium group</taxon>
        <taxon>Agrobacterium</taxon>
        <taxon>Agrobacterium tumefaciens complex</taxon>
    </lineage>
</organism>
<dbReference type="InterPro" id="IPR028082">
    <property type="entry name" value="Peripla_BP_I"/>
</dbReference>
<dbReference type="InterPro" id="IPR000843">
    <property type="entry name" value="HTH_LacI"/>
</dbReference>
<evidence type="ECO:0000256" key="2">
    <source>
        <dbReference type="ARBA" id="ARBA00023125"/>
    </source>
</evidence>
<evidence type="ECO:0000259" key="4">
    <source>
        <dbReference type="PROSITE" id="PS50932"/>
    </source>
</evidence>
<reference evidence="5 6" key="1">
    <citation type="submission" date="2014-12" db="EMBL/GenBank/DDBJ databases">
        <title>16Stimator: statistical estimation of ribosomal gene copy numbers from draft genome assemblies.</title>
        <authorList>
            <person name="Perisin M.A."/>
            <person name="Vetter M."/>
            <person name="Gilbert J.A."/>
            <person name="Bergelson J."/>
        </authorList>
    </citation>
    <scope>NUCLEOTIDE SEQUENCE [LARGE SCALE GENOMIC DNA]</scope>
    <source>
        <strain evidence="5 6">MEJ076</strain>
    </source>
</reference>
<dbReference type="OrthoDB" id="9805774at2"/>
<dbReference type="Pfam" id="PF13407">
    <property type="entry name" value="Peripla_BP_4"/>
    <property type="match status" value="1"/>
</dbReference>
<dbReference type="CDD" id="cd01392">
    <property type="entry name" value="HTH_LacI"/>
    <property type="match status" value="1"/>
</dbReference>
<protein>
    <submittedName>
        <fullName evidence="5">LacI family transcriptional regulator</fullName>
    </submittedName>
</protein>
<proteinExistence type="predicted"/>
<dbReference type="GO" id="GO:0003700">
    <property type="term" value="F:DNA-binding transcription factor activity"/>
    <property type="evidence" value="ECO:0007669"/>
    <property type="project" value="TreeGrafter"/>
</dbReference>
<evidence type="ECO:0000256" key="3">
    <source>
        <dbReference type="ARBA" id="ARBA00023163"/>
    </source>
</evidence>
<feature type="domain" description="HTH lacI-type" evidence="4">
    <location>
        <begin position="3"/>
        <end position="57"/>
    </location>
</feature>
<dbReference type="PANTHER" id="PTHR30146:SF152">
    <property type="entry name" value="TRANSCRIPTIONAL REGULATORY PROTEIN"/>
    <property type="match status" value="1"/>
</dbReference>
<dbReference type="Gene3D" id="1.10.260.40">
    <property type="entry name" value="lambda repressor-like DNA-binding domains"/>
    <property type="match status" value="1"/>
</dbReference>
<dbReference type="Gene3D" id="3.40.50.2300">
    <property type="match status" value="2"/>
</dbReference>
<dbReference type="PROSITE" id="PS00356">
    <property type="entry name" value="HTH_LACI_1"/>
    <property type="match status" value="1"/>
</dbReference>
<keyword evidence="1" id="KW-0805">Transcription regulation</keyword>
<dbReference type="SUPFAM" id="SSF47413">
    <property type="entry name" value="lambda repressor-like DNA-binding domains"/>
    <property type="match status" value="1"/>
</dbReference>
<comment type="caution">
    <text evidence="5">The sequence shown here is derived from an EMBL/GenBank/DDBJ whole genome shotgun (WGS) entry which is preliminary data.</text>
</comment>
<dbReference type="AlphaFoldDB" id="A0A0D0L0B5"/>
<evidence type="ECO:0000313" key="6">
    <source>
        <dbReference type="Proteomes" id="UP000035017"/>
    </source>
</evidence>
<dbReference type="SUPFAM" id="SSF53822">
    <property type="entry name" value="Periplasmic binding protein-like I"/>
    <property type="match status" value="1"/>
</dbReference>
<accession>A0A0D0L0B5</accession>
<dbReference type="PRINTS" id="PR00036">
    <property type="entry name" value="HTHLACI"/>
</dbReference>
<name>A0A0D0L0B5_AGRTU</name>
<dbReference type="SMART" id="SM00354">
    <property type="entry name" value="HTH_LACI"/>
    <property type="match status" value="1"/>
</dbReference>
<dbReference type="PANTHER" id="PTHR30146">
    <property type="entry name" value="LACI-RELATED TRANSCRIPTIONAL REPRESSOR"/>
    <property type="match status" value="1"/>
</dbReference>
<dbReference type="Proteomes" id="UP000035017">
    <property type="component" value="Unassembled WGS sequence"/>
</dbReference>
<dbReference type="InterPro" id="IPR010982">
    <property type="entry name" value="Lambda_DNA-bd_dom_sf"/>
</dbReference>
<sequence length="341" mass="36465">MKPTVHDIASKAGVSLATVDRVINLRPGVHAVTRAKVEAAILELGYVRDMAAANLAKGRSYALVFILPNNDNSFMAGLRAEVRLAASRSYTERTSIRIIEVPPFDAAALAQALDVARLEKPSGVAFVAIDAQDVVEAVDRLTESGIAAVTLVSDITGSRRDHFAGVDNVAAGRTAASLMGRFLPEKGGDVAVLAGSMLVKDHRERLAGFQSVMATEFPDLRLLPVLEGRDDPETVEHLVAQCLEENPDLLGLYSLGAGNRGLIKALKSSRQQTSPCVIAHELTENTSNALAEGVLDAVLNQDAGHEVRSAIRVLKARADGLAVIDAQERIRIDIFLRDNLP</sequence>
<evidence type="ECO:0000313" key="5">
    <source>
        <dbReference type="EMBL" id="KIQ03105.1"/>
    </source>
</evidence>
<dbReference type="GO" id="GO:0000976">
    <property type="term" value="F:transcription cis-regulatory region binding"/>
    <property type="evidence" value="ECO:0007669"/>
    <property type="project" value="TreeGrafter"/>
</dbReference>
<evidence type="ECO:0000256" key="1">
    <source>
        <dbReference type="ARBA" id="ARBA00023015"/>
    </source>
</evidence>
<dbReference type="EMBL" id="JXQV01000009">
    <property type="protein sequence ID" value="KIQ03105.1"/>
    <property type="molecule type" value="Genomic_DNA"/>
</dbReference>